<dbReference type="InterPro" id="IPR010845">
    <property type="entry name" value="FlaF"/>
</dbReference>
<sequence length="115" mass="13001">MYRQRYAEIASESSQSARQREKEALEQAISKLALAKSKGPMTPESFEATDFMRRLWSIFISDLCNDDNGLPAELRASLISIGFWVRRETEAIDRGESTNFEGLIDINRIIAEGLA</sequence>
<dbReference type="EMBL" id="OY288114">
    <property type="protein sequence ID" value="CAJ0852833.1"/>
    <property type="molecule type" value="Genomic_DNA"/>
</dbReference>
<evidence type="ECO:0000256" key="1">
    <source>
        <dbReference type="SAM" id="MobiDB-lite"/>
    </source>
</evidence>
<protein>
    <recommendedName>
        <fullName evidence="3">Flagellar biosynthesis regulatory protein FlaF</fullName>
    </recommendedName>
</protein>
<dbReference type="GO" id="GO:0044781">
    <property type="term" value="P:bacterial-type flagellum organization"/>
    <property type="evidence" value="ECO:0007669"/>
    <property type="project" value="InterPro"/>
</dbReference>
<proteinExistence type="predicted"/>
<evidence type="ECO:0008006" key="3">
    <source>
        <dbReference type="Google" id="ProtNLM"/>
    </source>
</evidence>
<feature type="region of interest" description="Disordered" evidence="1">
    <location>
        <begin position="1"/>
        <end position="21"/>
    </location>
</feature>
<evidence type="ECO:0000313" key="2">
    <source>
        <dbReference type="EMBL" id="CAJ0852833.1"/>
    </source>
</evidence>
<reference evidence="2" key="1">
    <citation type="submission" date="2023-07" db="EMBL/GenBank/DDBJ databases">
        <authorList>
            <person name="Pelsma A.J. K."/>
        </authorList>
    </citation>
    <scope>NUCLEOTIDE SEQUENCE</scope>
</reference>
<accession>A0AA48LXC8</accession>
<dbReference type="Pfam" id="PF07309">
    <property type="entry name" value="FlaF"/>
    <property type="match status" value="1"/>
</dbReference>
<dbReference type="NCBIfam" id="NF009434">
    <property type="entry name" value="PRK12793.1"/>
    <property type="match status" value="1"/>
</dbReference>
<gene>
    <name evidence="2" type="ORF">AMST5_00590</name>
</gene>
<name>A0AA48LXC8_9ZZZZ</name>
<dbReference type="AlphaFoldDB" id="A0AA48LXC8"/>
<organism evidence="2">
    <name type="scientific">freshwater sediment metagenome</name>
    <dbReference type="NCBI Taxonomy" id="556182"/>
    <lineage>
        <taxon>unclassified sequences</taxon>
        <taxon>metagenomes</taxon>
        <taxon>ecological metagenomes</taxon>
    </lineage>
</organism>